<dbReference type="PANTHER" id="PTHR43133:SF46">
    <property type="entry name" value="RNA POLYMERASE SIGMA-70 FACTOR ECF SUBFAMILY"/>
    <property type="match status" value="1"/>
</dbReference>
<dbReference type="Proteomes" id="UP000600247">
    <property type="component" value="Unassembled WGS sequence"/>
</dbReference>
<dbReference type="PANTHER" id="PTHR43133">
    <property type="entry name" value="RNA POLYMERASE ECF-TYPE SIGMA FACTO"/>
    <property type="match status" value="1"/>
</dbReference>
<dbReference type="InterPro" id="IPR014284">
    <property type="entry name" value="RNA_pol_sigma-70_dom"/>
</dbReference>
<evidence type="ECO:0000313" key="8">
    <source>
        <dbReference type="Proteomes" id="UP000600247"/>
    </source>
</evidence>
<comment type="caution">
    <text evidence="7">The sequence shown here is derived from an EMBL/GenBank/DDBJ whole genome shotgun (WGS) entry which is preliminary data.</text>
</comment>
<accession>A0A917H4S3</accession>
<dbReference type="GO" id="GO:0003677">
    <property type="term" value="F:DNA binding"/>
    <property type="evidence" value="ECO:0007669"/>
    <property type="project" value="InterPro"/>
</dbReference>
<evidence type="ECO:0000256" key="2">
    <source>
        <dbReference type="ARBA" id="ARBA00023015"/>
    </source>
</evidence>
<dbReference type="AlphaFoldDB" id="A0A917H4S3"/>
<dbReference type="EMBL" id="BMHY01000004">
    <property type="protein sequence ID" value="GGG67960.1"/>
    <property type="molecule type" value="Genomic_DNA"/>
</dbReference>
<dbReference type="NCBIfam" id="TIGR02937">
    <property type="entry name" value="sigma70-ECF"/>
    <property type="match status" value="1"/>
</dbReference>
<proteinExistence type="inferred from homology"/>
<dbReference type="InterPro" id="IPR013324">
    <property type="entry name" value="RNA_pol_sigma_r3/r4-like"/>
</dbReference>
<dbReference type="InterPro" id="IPR039425">
    <property type="entry name" value="RNA_pol_sigma-70-like"/>
</dbReference>
<dbReference type="SUPFAM" id="SSF88946">
    <property type="entry name" value="Sigma2 domain of RNA polymerase sigma factors"/>
    <property type="match status" value="1"/>
</dbReference>
<reference evidence="7 8" key="1">
    <citation type="journal article" date="2014" name="Int. J. Syst. Evol. Microbiol.">
        <title>Complete genome sequence of Corynebacterium casei LMG S-19264T (=DSM 44701T), isolated from a smear-ripened cheese.</title>
        <authorList>
            <consortium name="US DOE Joint Genome Institute (JGI-PGF)"/>
            <person name="Walter F."/>
            <person name="Albersmeier A."/>
            <person name="Kalinowski J."/>
            <person name="Ruckert C."/>
        </authorList>
    </citation>
    <scope>NUCLEOTIDE SEQUENCE [LARGE SCALE GENOMIC DNA]</scope>
    <source>
        <strain evidence="7 8">CGMCC 1.15286</strain>
    </source>
</reference>
<keyword evidence="2" id="KW-0805">Transcription regulation</keyword>
<dbReference type="GO" id="GO:0016987">
    <property type="term" value="F:sigma factor activity"/>
    <property type="evidence" value="ECO:0007669"/>
    <property type="project" value="UniProtKB-KW"/>
</dbReference>
<feature type="domain" description="RNA polymerase sigma-70 region 2" evidence="5">
    <location>
        <begin position="20"/>
        <end position="84"/>
    </location>
</feature>
<evidence type="ECO:0000256" key="4">
    <source>
        <dbReference type="ARBA" id="ARBA00023163"/>
    </source>
</evidence>
<dbReference type="SUPFAM" id="SSF88659">
    <property type="entry name" value="Sigma3 and sigma4 domains of RNA polymerase sigma factors"/>
    <property type="match status" value="1"/>
</dbReference>
<protein>
    <submittedName>
        <fullName evidence="7">RNA polymerase sigma factor</fullName>
    </submittedName>
</protein>
<dbReference type="CDD" id="cd06171">
    <property type="entry name" value="Sigma70_r4"/>
    <property type="match status" value="1"/>
</dbReference>
<dbReference type="InterPro" id="IPR013325">
    <property type="entry name" value="RNA_pol_sigma_r2"/>
</dbReference>
<evidence type="ECO:0000313" key="7">
    <source>
        <dbReference type="EMBL" id="GGG67960.1"/>
    </source>
</evidence>
<dbReference type="Gene3D" id="1.10.10.10">
    <property type="entry name" value="Winged helix-like DNA-binding domain superfamily/Winged helix DNA-binding domain"/>
    <property type="match status" value="1"/>
</dbReference>
<evidence type="ECO:0000256" key="1">
    <source>
        <dbReference type="ARBA" id="ARBA00010641"/>
    </source>
</evidence>
<dbReference type="InterPro" id="IPR007627">
    <property type="entry name" value="RNA_pol_sigma70_r2"/>
</dbReference>
<evidence type="ECO:0000256" key="3">
    <source>
        <dbReference type="ARBA" id="ARBA00023082"/>
    </source>
</evidence>
<dbReference type="InterPro" id="IPR013249">
    <property type="entry name" value="RNA_pol_sigma70_r4_t2"/>
</dbReference>
<organism evidence="7 8">
    <name type="scientific">Paenibacillus radicis</name>
    <name type="common">ex Gao et al. 2016</name>
    <dbReference type="NCBI Taxonomy" id="1737354"/>
    <lineage>
        <taxon>Bacteria</taxon>
        <taxon>Bacillati</taxon>
        <taxon>Bacillota</taxon>
        <taxon>Bacilli</taxon>
        <taxon>Bacillales</taxon>
        <taxon>Paenibacillaceae</taxon>
        <taxon>Paenibacillus</taxon>
    </lineage>
</organism>
<evidence type="ECO:0000259" key="6">
    <source>
        <dbReference type="Pfam" id="PF08281"/>
    </source>
</evidence>
<feature type="domain" description="RNA polymerase sigma factor 70 region 4 type 2" evidence="6">
    <location>
        <begin position="116"/>
        <end position="168"/>
    </location>
</feature>
<dbReference type="Gene3D" id="1.10.1740.10">
    <property type="match status" value="1"/>
</dbReference>
<keyword evidence="4" id="KW-0804">Transcription</keyword>
<evidence type="ECO:0000259" key="5">
    <source>
        <dbReference type="Pfam" id="PF04542"/>
    </source>
</evidence>
<dbReference type="Pfam" id="PF04542">
    <property type="entry name" value="Sigma70_r2"/>
    <property type="match status" value="1"/>
</dbReference>
<comment type="similarity">
    <text evidence="1">Belongs to the sigma-70 factor family. ECF subfamily.</text>
</comment>
<dbReference type="RefSeq" id="WP_188889385.1">
    <property type="nucleotide sequence ID" value="NZ_BMHY01000004.1"/>
</dbReference>
<sequence length="181" mass="21520">MEEQYWKYLNGMDADLLRELMEQFGQEVWNLAYILTKRHDLADDITQDVFFNAYRNIRFFRGESSIQTWLLSITRNTSINYLRTAFIRKVTLMEWVSDLGNSPSAEKEVLEQTFSDDIWRMVMELPLKYREVLILFGKYELSIKEIAKTLNISEGTVKSRMSRARKKMNNWNEGVGTYERS</sequence>
<keyword evidence="8" id="KW-1185">Reference proteome</keyword>
<keyword evidence="3" id="KW-0731">Sigma factor</keyword>
<gene>
    <name evidence="7" type="primary">rpoD</name>
    <name evidence="7" type="ORF">GCM10010918_23420</name>
</gene>
<name>A0A917H4S3_9BACL</name>
<dbReference type="GO" id="GO:0006352">
    <property type="term" value="P:DNA-templated transcription initiation"/>
    <property type="evidence" value="ECO:0007669"/>
    <property type="project" value="InterPro"/>
</dbReference>
<dbReference type="Pfam" id="PF08281">
    <property type="entry name" value="Sigma70_r4_2"/>
    <property type="match status" value="1"/>
</dbReference>
<dbReference type="InterPro" id="IPR036388">
    <property type="entry name" value="WH-like_DNA-bd_sf"/>
</dbReference>